<keyword evidence="2" id="KW-1185">Reference proteome</keyword>
<protein>
    <submittedName>
        <fullName evidence="1">Uncharacterized protein</fullName>
    </submittedName>
</protein>
<accession>A0A6A0AD37</accession>
<dbReference type="EMBL" id="BLLF01004644">
    <property type="protein sequence ID" value="GFH30004.1"/>
    <property type="molecule type" value="Genomic_DNA"/>
</dbReference>
<gene>
    <name evidence="1" type="ORF">HaLaN_28771</name>
</gene>
<comment type="caution">
    <text evidence="1">The sequence shown here is derived from an EMBL/GenBank/DDBJ whole genome shotgun (WGS) entry which is preliminary data.</text>
</comment>
<organism evidence="1 2">
    <name type="scientific">Haematococcus lacustris</name>
    <name type="common">Green alga</name>
    <name type="synonym">Haematococcus pluvialis</name>
    <dbReference type="NCBI Taxonomy" id="44745"/>
    <lineage>
        <taxon>Eukaryota</taxon>
        <taxon>Viridiplantae</taxon>
        <taxon>Chlorophyta</taxon>
        <taxon>core chlorophytes</taxon>
        <taxon>Chlorophyceae</taxon>
        <taxon>CS clade</taxon>
        <taxon>Chlamydomonadales</taxon>
        <taxon>Haematococcaceae</taxon>
        <taxon>Haematococcus</taxon>
    </lineage>
</organism>
<evidence type="ECO:0000313" key="2">
    <source>
        <dbReference type="Proteomes" id="UP000485058"/>
    </source>
</evidence>
<dbReference type="Proteomes" id="UP000485058">
    <property type="component" value="Unassembled WGS sequence"/>
</dbReference>
<sequence>MPLQVAPKAQHEAAQAAAKACGAHVPRACLLRRVPATLLTQEQPEDEVNPDGAQASPLGECLAAAGYQSSRLSVWVLQGLSGAGYSASRIRQLLTEVTNAAAFNSLVLGELPALFTKQEASNLLSESGLLSTVLDYSQPAQLRLSLAEMGVYEQHVAMAEEADEDFFGNFS</sequence>
<evidence type="ECO:0000313" key="1">
    <source>
        <dbReference type="EMBL" id="GFH30004.1"/>
    </source>
</evidence>
<proteinExistence type="predicted"/>
<dbReference type="AlphaFoldDB" id="A0A6A0AD37"/>
<reference evidence="1 2" key="1">
    <citation type="submission" date="2020-02" db="EMBL/GenBank/DDBJ databases">
        <title>Draft genome sequence of Haematococcus lacustris strain NIES-144.</title>
        <authorList>
            <person name="Morimoto D."/>
            <person name="Nakagawa S."/>
            <person name="Yoshida T."/>
            <person name="Sawayama S."/>
        </authorList>
    </citation>
    <scope>NUCLEOTIDE SEQUENCE [LARGE SCALE GENOMIC DNA]</scope>
    <source>
        <strain evidence="1 2">NIES-144</strain>
    </source>
</reference>
<name>A0A6A0AD37_HAELA</name>